<dbReference type="SUPFAM" id="SSF46689">
    <property type="entry name" value="Homeodomain-like"/>
    <property type="match status" value="1"/>
</dbReference>
<evidence type="ECO:0000313" key="9">
    <source>
        <dbReference type="EMBL" id="CAI9727680.1"/>
    </source>
</evidence>
<reference evidence="9" key="1">
    <citation type="submission" date="2023-08" db="EMBL/GenBank/DDBJ databases">
        <authorList>
            <person name="Alioto T."/>
            <person name="Alioto T."/>
            <person name="Gomez Garrido J."/>
        </authorList>
    </citation>
    <scope>NUCLEOTIDE SEQUENCE</scope>
</reference>
<evidence type="ECO:0000256" key="5">
    <source>
        <dbReference type="ARBA" id="ARBA00023242"/>
    </source>
</evidence>
<dbReference type="Proteomes" id="UP001162480">
    <property type="component" value="Chromosome 9"/>
</dbReference>
<evidence type="ECO:0000256" key="1">
    <source>
        <dbReference type="ARBA" id="ARBA00004123"/>
    </source>
</evidence>
<dbReference type="Pfam" id="PF00046">
    <property type="entry name" value="Homeodomain"/>
    <property type="match status" value="1"/>
</dbReference>
<dbReference type="SMART" id="SM00389">
    <property type="entry name" value="HOX"/>
    <property type="match status" value="1"/>
</dbReference>
<dbReference type="CDD" id="cd00086">
    <property type="entry name" value="homeodomain"/>
    <property type="match status" value="1"/>
</dbReference>
<evidence type="ECO:0000256" key="2">
    <source>
        <dbReference type="ARBA" id="ARBA00022473"/>
    </source>
</evidence>
<gene>
    <name evidence="9" type="ORF">OCTVUL_1B018707</name>
</gene>
<evidence type="ECO:0000256" key="7">
    <source>
        <dbReference type="SAM" id="MobiDB-lite"/>
    </source>
</evidence>
<feature type="compositionally biased region" description="Polar residues" evidence="7">
    <location>
        <begin position="71"/>
        <end position="86"/>
    </location>
</feature>
<dbReference type="InterPro" id="IPR009057">
    <property type="entry name" value="Homeodomain-like_sf"/>
</dbReference>
<dbReference type="PANTHER" id="PTHR24329:SF543">
    <property type="entry name" value="FI01017P-RELATED"/>
    <property type="match status" value="1"/>
</dbReference>
<evidence type="ECO:0000259" key="8">
    <source>
        <dbReference type="SMART" id="SM00389"/>
    </source>
</evidence>
<accession>A0AA36B4C3</accession>
<keyword evidence="10" id="KW-1185">Reference proteome</keyword>
<dbReference type="PANTHER" id="PTHR24329">
    <property type="entry name" value="HOMEOBOX PROTEIN ARISTALESS"/>
    <property type="match status" value="1"/>
</dbReference>
<dbReference type="GO" id="GO:0000977">
    <property type="term" value="F:RNA polymerase II transcription regulatory region sequence-specific DNA binding"/>
    <property type="evidence" value="ECO:0007669"/>
    <property type="project" value="TreeGrafter"/>
</dbReference>
<dbReference type="InterPro" id="IPR050649">
    <property type="entry name" value="Paired_Homeobox_TFs"/>
</dbReference>
<dbReference type="InterPro" id="IPR017970">
    <property type="entry name" value="Homeobox_CS"/>
</dbReference>
<protein>
    <submittedName>
        <fullName evidence="9">Aristaless-like isoform X2</fullName>
    </submittedName>
</protein>
<dbReference type="PROSITE" id="PS00027">
    <property type="entry name" value="HOMEOBOX_1"/>
    <property type="match status" value="1"/>
</dbReference>
<feature type="region of interest" description="Disordered" evidence="7">
    <location>
        <begin position="1"/>
        <end position="29"/>
    </location>
</feature>
<evidence type="ECO:0000313" key="10">
    <source>
        <dbReference type="Proteomes" id="UP001162480"/>
    </source>
</evidence>
<evidence type="ECO:0000256" key="4">
    <source>
        <dbReference type="ARBA" id="ARBA00023155"/>
    </source>
</evidence>
<proteinExistence type="predicted"/>
<keyword evidence="5 6" id="KW-0539">Nucleus</keyword>
<dbReference type="AlphaFoldDB" id="A0AA36B4C3"/>
<dbReference type="InterPro" id="IPR001356">
    <property type="entry name" value="HD"/>
</dbReference>
<feature type="compositionally biased region" description="Polar residues" evidence="7">
    <location>
        <begin position="1"/>
        <end position="11"/>
    </location>
</feature>
<name>A0AA36B4C3_OCTVU</name>
<dbReference type="FunFam" id="1.10.10.60:FF:000102">
    <property type="entry name" value="Aristaless related homeobox"/>
    <property type="match status" value="1"/>
</dbReference>
<feature type="domain" description="Homeobox" evidence="8">
    <location>
        <begin position="109"/>
        <end position="171"/>
    </location>
</feature>
<feature type="region of interest" description="Disordered" evidence="7">
    <location>
        <begin position="66"/>
        <end position="86"/>
    </location>
</feature>
<organism evidence="9 10">
    <name type="scientific">Octopus vulgaris</name>
    <name type="common">Common octopus</name>
    <dbReference type="NCBI Taxonomy" id="6645"/>
    <lineage>
        <taxon>Eukaryota</taxon>
        <taxon>Metazoa</taxon>
        <taxon>Spiralia</taxon>
        <taxon>Lophotrochozoa</taxon>
        <taxon>Mollusca</taxon>
        <taxon>Cephalopoda</taxon>
        <taxon>Coleoidea</taxon>
        <taxon>Octopodiformes</taxon>
        <taxon>Octopoda</taxon>
        <taxon>Incirrata</taxon>
        <taxon>Octopodidae</taxon>
        <taxon>Octopus</taxon>
    </lineage>
</organism>
<dbReference type="GO" id="GO:0000981">
    <property type="term" value="F:DNA-binding transcription factor activity, RNA polymerase II-specific"/>
    <property type="evidence" value="ECO:0007669"/>
    <property type="project" value="InterPro"/>
</dbReference>
<keyword evidence="2" id="KW-0217">Developmental protein</keyword>
<dbReference type="EMBL" id="OX597822">
    <property type="protein sequence ID" value="CAI9727680.1"/>
    <property type="molecule type" value="Genomic_DNA"/>
</dbReference>
<dbReference type="Gene3D" id="1.10.10.60">
    <property type="entry name" value="Homeodomain-like"/>
    <property type="match status" value="1"/>
</dbReference>
<comment type="subcellular location">
    <subcellularLocation>
        <location evidence="1 6">Nucleus</location>
    </subcellularLocation>
</comment>
<sequence>MQGSYSINGLLSASHDGAPQTLAENSTSRPSDAAAAAAAAAALANGFNNAKYLGYGSQSSVTAAVAHTSKENQTSPGATSSEYQREQSSVALNHYSDIPYGPQQVKRKQRRYRTTFTSYQLEELEKAFHKTHYPDVFCREELALRIDLTEARVQVWFQNRRAKWRKQQKQQGKDITITQALHSANAKSGVSGTMSNPGATSVGAALSGLSLPNIPPLPNMALPSMYFHSNMAAAADYCIRHQVETWRGLKKPFVAVGDAERAAVSLKSRLTLEEQCVTAMDQ</sequence>
<keyword evidence="3 6" id="KW-0238">DNA-binding</keyword>
<keyword evidence="4 6" id="KW-0371">Homeobox</keyword>
<evidence type="ECO:0000256" key="6">
    <source>
        <dbReference type="RuleBase" id="RU000682"/>
    </source>
</evidence>
<evidence type="ECO:0000256" key="3">
    <source>
        <dbReference type="ARBA" id="ARBA00023125"/>
    </source>
</evidence>
<dbReference type="GO" id="GO:0005634">
    <property type="term" value="C:nucleus"/>
    <property type="evidence" value="ECO:0007669"/>
    <property type="project" value="UniProtKB-SubCell"/>
</dbReference>